<gene>
    <name evidence="2" type="ORF">AB0D95_14420</name>
</gene>
<dbReference type="RefSeq" id="WP_359272491.1">
    <property type="nucleotide sequence ID" value="NZ_JBEZNA010000028.1"/>
</dbReference>
<name>A0ABV3EQF8_9ACTN</name>
<evidence type="ECO:0000313" key="2">
    <source>
        <dbReference type="EMBL" id="MEU9578432.1"/>
    </source>
</evidence>
<accession>A0ABV3EQF8</accession>
<organism evidence="2 3">
    <name type="scientific">Streptomyces chilikensis</name>
    <dbReference type="NCBI Taxonomy" id="1194079"/>
    <lineage>
        <taxon>Bacteria</taxon>
        <taxon>Bacillati</taxon>
        <taxon>Actinomycetota</taxon>
        <taxon>Actinomycetes</taxon>
        <taxon>Kitasatosporales</taxon>
        <taxon>Streptomycetaceae</taxon>
        <taxon>Streptomyces</taxon>
    </lineage>
</organism>
<feature type="domain" description="OAA-family lectin sugar binding" evidence="1">
    <location>
        <begin position="445"/>
        <end position="480"/>
    </location>
</feature>
<dbReference type="InterPro" id="IPR040964">
    <property type="entry name" value="SBD"/>
</dbReference>
<evidence type="ECO:0000313" key="3">
    <source>
        <dbReference type="Proteomes" id="UP001551584"/>
    </source>
</evidence>
<dbReference type="Proteomes" id="UP001551584">
    <property type="component" value="Unassembled WGS sequence"/>
</dbReference>
<comment type="caution">
    <text evidence="2">The sequence shown here is derived from an EMBL/GenBank/DDBJ whole genome shotgun (WGS) entry which is preliminary data.</text>
</comment>
<dbReference type="Gene3D" id="2.60.120.260">
    <property type="entry name" value="Galactose-binding domain-like"/>
    <property type="match status" value="1"/>
</dbReference>
<proteinExistence type="predicted"/>
<sequence length="520" mass="56650">MGFEATYADFSADPARLSNADVTFHRARPAGSHLVVDAGGTVTLDFEVEDPRDVPQVTLTVTALVSKSGPSLGYAPVDVLFQGEALAENLTVPGGGDLPQDNVFAVPGRLLRKGTNTLEIRSSARARTMLWLYRITLDPVFERGRSERARTAEAARDSVFAYRTERRPAHAAASAPWQPAPRLLFHVDRGERSLPAQLGWRGADGAEAAVSFQSSMSDFHGCHRAADGTAYEYRGRLTGRWPFTAETENLTTAPLHRFRTEEGWGGSWHASQELRLLVEDGAVPVERVTWRDQRGNSGVAVLHDASAEAEVAGVEASDEFREAHEVAGNLLEDSRAKWLARDDVARLDFTLVRPAAVASYSLTTANDYPDRDPRDWTLYGSHDGRTWTPLDTRTGEVFEARFQTREFAVRAGAGAGTDAGLRDDAGAGGHRHYRLDITRNHGADGIQLARVRFAESGGGQAFTGYYQRWNEGPIGYRGTPVPASPTTAARRLAVDLEAAAQGLAETARSLTALASRLRLR</sequence>
<reference evidence="2 3" key="1">
    <citation type="submission" date="2024-06" db="EMBL/GenBank/DDBJ databases">
        <title>The Natural Products Discovery Center: Release of the First 8490 Sequenced Strains for Exploring Actinobacteria Biosynthetic Diversity.</title>
        <authorList>
            <person name="Kalkreuter E."/>
            <person name="Kautsar S.A."/>
            <person name="Yang D."/>
            <person name="Bader C.D."/>
            <person name="Teijaro C.N."/>
            <person name="Fluegel L."/>
            <person name="Davis C.M."/>
            <person name="Simpson J.R."/>
            <person name="Lauterbach L."/>
            <person name="Steele A.D."/>
            <person name="Gui C."/>
            <person name="Meng S."/>
            <person name="Li G."/>
            <person name="Viehrig K."/>
            <person name="Ye F."/>
            <person name="Su P."/>
            <person name="Kiefer A.F."/>
            <person name="Nichols A."/>
            <person name="Cepeda A.J."/>
            <person name="Yan W."/>
            <person name="Fan B."/>
            <person name="Jiang Y."/>
            <person name="Adhikari A."/>
            <person name="Zheng C.-J."/>
            <person name="Schuster L."/>
            <person name="Cowan T.M."/>
            <person name="Smanski M.J."/>
            <person name="Chevrette M.G."/>
            <person name="De Carvalho L.P.S."/>
            <person name="Shen B."/>
        </authorList>
    </citation>
    <scope>NUCLEOTIDE SEQUENCE [LARGE SCALE GENOMIC DNA]</scope>
    <source>
        <strain evidence="2 3">NPDC048117</strain>
    </source>
</reference>
<feature type="domain" description="OAA-family lectin sugar binding" evidence="1">
    <location>
        <begin position="161"/>
        <end position="238"/>
    </location>
</feature>
<feature type="domain" description="OAA-family lectin sugar binding" evidence="1">
    <location>
        <begin position="257"/>
        <end position="301"/>
    </location>
</feature>
<protein>
    <submittedName>
        <fullName evidence="2">Alpha-1,2-mannosidase</fullName>
    </submittedName>
</protein>
<evidence type="ECO:0000259" key="1">
    <source>
        <dbReference type="Pfam" id="PF17882"/>
    </source>
</evidence>
<keyword evidence="3" id="KW-1185">Reference proteome</keyword>
<dbReference type="EMBL" id="JBEZNA010000028">
    <property type="protein sequence ID" value="MEU9578432.1"/>
    <property type="molecule type" value="Genomic_DNA"/>
</dbReference>
<dbReference type="Pfam" id="PF17882">
    <property type="entry name" value="SBD"/>
    <property type="match status" value="3"/>
</dbReference>